<dbReference type="OrthoDB" id="421448at2759"/>
<evidence type="ECO:0000313" key="3">
    <source>
        <dbReference type="Proteomes" id="UP000314294"/>
    </source>
</evidence>
<comment type="caution">
    <text evidence="2">The sequence shown here is derived from an EMBL/GenBank/DDBJ whole genome shotgun (WGS) entry which is preliminary data.</text>
</comment>
<reference evidence="2 3" key="1">
    <citation type="submission" date="2019-03" db="EMBL/GenBank/DDBJ databases">
        <title>First draft genome of Liparis tanakae, snailfish: a comprehensive survey of snailfish specific genes.</title>
        <authorList>
            <person name="Kim W."/>
            <person name="Song I."/>
            <person name="Jeong J.-H."/>
            <person name="Kim D."/>
            <person name="Kim S."/>
            <person name="Ryu S."/>
            <person name="Song J.Y."/>
            <person name="Lee S.K."/>
        </authorList>
    </citation>
    <scope>NUCLEOTIDE SEQUENCE [LARGE SCALE GENOMIC DNA]</scope>
    <source>
        <tissue evidence="2">Muscle</tissue>
    </source>
</reference>
<name>A0A4Z2G5L2_9TELE</name>
<accession>A0A4Z2G5L2</accession>
<dbReference type="EMBL" id="SRLO01000698">
    <property type="protein sequence ID" value="TNN48420.1"/>
    <property type="molecule type" value="Genomic_DNA"/>
</dbReference>
<evidence type="ECO:0000256" key="1">
    <source>
        <dbReference type="SAM" id="MobiDB-lite"/>
    </source>
</evidence>
<evidence type="ECO:0000313" key="2">
    <source>
        <dbReference type="EMBL" id="TNN48420.1"/>
    </source>
</evidence>
<organism evidence="2 3">
    <name type="scientific">Liparis tanakae</name>
    <name type="common">Tanaka's snailfish</name>
    <dbReference type="NCBI Taxonomy" id="230148"/>
    <lineage>
        <taxon>Eukaryota</taxon>
        <taxon>Metazoa</taxon>
        <taxon>Chordata</taxon>
        <taxon>Craniata</taxon>
        <taxon>Vertebrata</taxon>
        <taxon>Euteleostomi</taxon>
        <taxon>Actinopterygii</taxon>
        <taxon>Neopterygii</taxon>
        <taxon>Teleostei</taxon>
        <taxon>Neoteleostei</taxon>
        <taxon>Acanthomorphata</taxon>
        <taxon>Eupercaria</taxon>
        <taxon>Perciformes</taxon>
        <taxon>Cottioidei</taxon>
        <taxon>Cottales</taxon>
        <taxon>Liparidae</taxon>
        <taxon>Liparis</taxon>
    </lineage>
</organism>
<dbReference type="Proteomes" id="UP000314294">
    <property type="component" value="Unassembled WGS sequence"/>
</dbReference>
<protein>
    <submittedName>
        <fullName evidence="2">Uncharacterized protein</fullName>
    </submittedName>
</protein>
<proteinExistence type="predicted"/>
<feature type="region of interest" description="Disordered" evidence="1">
    <location>
        <begin position="18"/>
        <end position="37"/>
    </location>
</feature>
<gene>
    <name evidence="2" type="ORF">EYF80_041406</name>
</gene>
<dbReference type="AlphaFoldDB" id="A0A4Z2G5L2"/>
<sequence>MSAPSLRDLVSLRAGYADSRSGLRTEEPPANQKAPWGPTLTALAVSSDCSGGMPTSRSRSSCCRVQQAAADTPTPQARFLGVSPSLRPWRRGLLLLIDAPVADHQWNTYLKMICSMKRSIRSQSSTMPCRMGHCRHKSPA</sequence>
<keyword evidence="3" id="KW-1185">Reference proteome</keyword>